<reference evidence="2" key="1">
    <citation type="submission" date="2018-03" db="EMBL/GenBank/DDBJ databases">
        <authorList>
            <person name="Blom J."/>
        </authorList>
    </citation>
    <scope>NUCLEOTIDE SEQUENCE [LARGE SCALE GENOMIC DNA]</scope>
    <source>
        <strain evidence="2">KPC-SM-21</strain>
    </source>
</reference>
<evidence type="ECO:0000313" key="2">
    <source>
        <dbReference type="Proteomes" id="UP000245974"/>
    </source>
</evidence>
<keyword evidence="2" id="KW-1185">Reference proteome</keyword>
<dbReference type="AlphaFoldDB" id="A0A2U3MUQ9"/>
<dbReference type="Proteomes" id="UP000245974">
    <property type="component" value="Unassembled WGS sequence"/>
</dbReference>
<dbReference type="InParanoid" id="A0A2U3MUQ9"/>
<gene>
    <name evidence="1" type="ORF">KPC_0312</name>
</gene>
<accession>A0A2U3MUQ9</accession>
<organism evidence="1 2">
    <name type="scientific">Acinetobacter stercoris</name>
    <dbReference type="NCBI Taxonomy" id="2126983"/>
    <lineage>
        <taxon>Bacteria</taxon>
        <taxon>Pseudomonadati</taxon>
        <taxon>Pseudomonadota</taxon>
        <taxon>Gammaproteobacteria</taxon>
        <taxon>Moraxellales</taxon>
        <taxon>Moraxellaceae</taxon>
        <taxon>Acinetobacter</taxon>
    </lineage>
</organism>
<sequence>MVAGIYIADQDGNVIFDGSQRIPKVLAKVEIKRGDVSKSVTLPKPIEGELFYYFSSDEPDNNPYGTPLVYNFSVSVSGTTATVTYEVVYQAMPTFGGNFTVYIGEY</sequence>
<proteinExistence type="predicted"/>
<protein>
    <submittedName>
        <fullName evidence="1">Uncharacterized protein</fullName>
    </submittedName>
</protein>
<dbReference type="EMBL" id="OOGT01000008">
    <property type="protein sequence ID" value="SPL69134.1"/>
    <property type="molecule type" value="Genomic_DNA"/>
</dbReference>
<evidence type="ECO:0000313" key="1">
    <source>
        <dbReference type="EMBL" id="SPL69134.1"/>
    </source>
</evidence>
<name>A0A2U3MUQ9_9GAMM</name>